<evidence type="ECO:0000256" key="1">
    <source>
        <dbReference type="SAM" id="MobiDB-lite"/>
    </source>
</evidence>
<sequence length="271" mass="28225">MKMKQLATSKVPISHDTDTYNTYLLACPPLSTSSPNKHHTTHAGEEKPTLRNLTRPLSRLFLRTLLHTQTKHNLFCLKDKKIKIRNQEGLQAIMSTTPTAATTAPTTTSVPQSPRAEPLQSHFAKLAQDPITTHLTDTNAIPILSTHPQPSSPGLSSLSSAFVQAHDTASRMGLGKPLRVTLATASGAAVIQTATVDEGSGGGGGEEGVDYVGGGSSGGGGGRGGGGGGNGEMLVGTVIAKVDRLAEARMVSWGVEEVARRFQKSAAGDGL</sequence>
<dbReference type="InterPro" id="IPR035186">
    <property type="entry name" value="DUF5308"/>
</dbReference>
<feature type="region of interest" description="Disordered" evidence="1">
    <location>
        <begin position="30"/>
        <end position="49"/>
    </location>
</feature>
<dbReference type="InParanoid" id="D5GB08"/>
<dbReference type="HOGENOM" id="CLU_1027419_0_0_1"/>
<gene>
    <name evidence="2" type="ORF">GSTUM_00005392001</name>
</gene>
<proteinExistence type="predicted"/>
<accession>D5GB08</accession>
<dbReference type="Proteomes" id="UP000006911">
    <property type="component" value="Unassembled WGS sequence"/>
</dbReference>
<dbReference type="KEGG" id="tml:GSTUM_00005392001"/>
<reference evidence="2 3" key="1">
    <citation type="journal article" date="2010" name="Nature">
        <title>Perigord black truffle genome uncovers evolutionary origins and mechanisms of symbiosis.</title>
        <authorList>
            <person name="Martin F."/>
            <person name="Kohler A."/>
            <person name="Murat C."/>
            <person name="Balestrini R."/>
            <person name="Coutinho P.M."/>
            <person name="Jaillon O."/>
            <person name="Montanini B."/>
            <person name="Morin E."/>
            <person name="Noel B."/>
            <person name="Percudani R."/>
            <person name="Porcel B."/>
            <person name="Rubini A."/>
            <person name="Amicucci A."/>
            <person name="Amselem J."/>
            <person name="Anthouard V."/>
            <person name="Arcioni S."/>
            <person name="Artiguenave F."/>
            <person name="Aury J.M."/>
            <person name="Ballario P."/>
            <person name="Bolchi A."/>
            <person name="Brenna A."/>
            <person name="Brun A."/>
            <person name="Buee M."/>
            <person name="Cantarel B."/>
            <person name="Chevalier G."/>
            <person name="Couloux A."/>
            <person name="Da Silva C."/>
            <person name="Denoeud F."/>
            <person name="Duplessis S."/>
            <person name="Ghignone S."/>
            <person name="Hilselberger B."/>
            <person name="Iotti M."/>
            <person name="Marcais B."/>
            <person name="Mello A."/>
            <person name="Miranda M."/>
            <person name="Pacioni G."/>
            <person name="Quesneville H."/>
            <person name="Riccioni C."/>
            <person name="Ruotolo R."/>
            <person name="Splivallo R."/>
            <person name="Stocchi V."/>
            <person name="Tisserant E."/>
            <person name="Viscomi A.R."/>
            <person name="Zambonelli A."/>
            <person name="Zampieri E."/>
            <person name="Henrissat B."/>
            <person name="Lebrun M.H."/>
            <person name="Paolocci F."/>
            <person name="Bonfante P."/>
            <person name="Ottonello S."/>
            <person name="Wincker P."/>
        </authorList>
    </citation>
    <scope>NUCLEOTIDE SEQUENCE [LARGE SCALE GENOMIC DNA]</scope>
    <source>
        <strain evidence="2 3">Mel28</strain>
    </source>
</reference>
<dbReference type="AlphaFoldDB" id="D5GB08"/>
<dbReference type="GeneID" id="9184264"/>
<name>D5GB08_TUBMM</name>
<dbReference type="Pfam" id="PF17233">
    <property type="entry name" value="DUF5308"/>
    <property type="match status" value="1"/>
</dbReference>
<protein>
    <submittedName>
        <fullName evidence="2">(Perigord truffle) hypothetical protein</fullName>
    </submittedName>
</protein>
<organism evidence="2 3">
    <name type="scientific">Tuber melanosporum (strain Mel28)</name>
    <name type="common">Perigord black truffle</name>
    <dbReference type="NCBI Taxonomy" id="656061"/>
    <lineage>
        <taxon>Eukaryota</taxon>
        <taxon>Fungi</taxon>
        <taxon>Dikarya</taxon>
        <taxon>Ascomycota</taxon>
        <taxon>Pezizomycotina</taxon>
        <taxon>Pezizomycetes</taxon>
        <taxon>Pezizales</taxon>
        <taxon>Tuberaceae</taxon>
        <taxon>Tuber</taxon>
    </lineage>
</organism>
<keyword evidence="3" id="KW-1185">Reference proteome</keyword>
<dbReference type="eggNOG" id="ENOG502T0CK">
    <property type="taxonomic scope" value="Eukaryota"/>
</dbReference>
<evidence type="ECO:0000313" key="3">
    <source>
        <dbReference type="Proteomes" id="UP000006911"/>
    </source>
</evidence>
<dbReference type="EMBL" id="FN430086">
    <property type="protein sequence ID" value="CAZ81701.1"/>
    <property type="molecule type" value="Genomic_DNA"/>
</dbReference>
<dbReference type="RefSeq" id="XP_002837510.1">
    <property type="nucleotide sequence ID" value="XM_002837464.1"/>
</dbReference>
<evidence type="ECO:0000313" key="2">
    <source>
        <dbReference type="EMBL" id="CAZ81701.1"/>
    </source>
</evidence>